<dbReference type="Pfam" id="PF11578">
    <property type="entry name" value="DUF3237"/>
    <property type="match status" value="1"/>
</dbReference>
<dbReference type="Proteomes" id="UP001170379">
    <property type="component" value="Unassembled WGS sequence"/>
</dbReference>
<protein>
    <recommendedName>
        <fullName evidence="1">UPF0311 protein C7K25_12405</fullName>
    </recommendedName>
</protein>
<dbReference type="Gene3D" id="2.40.160.20">
    <property type="match status" value="1"/>
</dbReference>
<dbReference type="PANTHER" id="PTHR37315">
    <property type="entry name" value="UPF0311 PROTEIN BLR7842"/>
    <property type="match status" value="1"/>
</dbReference>
<sequence>MAAHPIPEPPALTFFASLTVEVDDPITVGETLHGARKIIPIRGGTVTGDGWSGKLLDAGADFQLYPSPHVAELSAMYVIEAEDGTKIFVDNHAIRTGSAEDLEALVSGKEVDPARIYFRFAARLSTDASSPFAWVNSRVFVGSGTRQPDTVRLDFFAVD</sequence>
<accession>A0ABT7CAE8</accession>
<comment type="similarity">
    <text evidence="1">Belongs to the UPF0311 family.</text>
</comment>
<dbReference type="EMBL" id="PXVD01000021">
    <property type="protein sequence ID" value="MDJ1372161.1"/>
    <property type="molecule type" value="Genomic_DNA"/>
</dbReference>
<reference evidence="2" key="1">
    <citation type="submission" date="2018-03" db="EMBL/GenBank/DDBJ databases">
        <authorList>
            <person name="Nunes O.C."/>
            <person name="Lopes A.R."/>
            <person name="Froufe H."/>
            <person name="Munoz-Merida A."/>
            <person name="Barroso C."/>
            <person name="Egas C."/>
        </authorList>
    </citation>
    <scope>NUCLEOTIDE SEQUENCE</scope>
    <source>
        <strain evidence="2">ON4</strain>
    </source>
</reference>
<evidence type="ECO:0000313" key="3">
    <source>
        <dbReference type="Proteomes" id="UP001170379"/>
    </source>
</evidence>
<dbReference type="InterPro" id="IPR020915">
    <property type="entry name" value="UPF0311"/>
</dbReference>
<dbReference type="RefSeq" id="WP_026937416.1">
    <property type="nucleotide sequence ID" value="NZ_CP028426.1"/>
</dbReference>
<keyword evidence="3" id="KW-1185">Reference proteome</keyword>
<proteinExistence type="inferred from homology"/>
<name>A0ABT7CAE8_9MICO</name>
<reference evidence="2" key="2">
    <citation type="journal article" date="2022" name="Sci. Rep.">
        <title>In silico prediction of the enzymes involved in the degradation of the herbicide molinate by Gulosibacter molinativorax ON4T.</title>
        <authorList>
            <person name="Lopes A.R."/>
            <person name="Bunin E."/>
            <person name="Viana A.T."/>
            <person name="Froufe H."/>
            <person name="Munoz-Merida A."/>
            <person name="Pinho D."/>
            <person name="Figueiredo J."/>
            <person name="Barroso C."/>
            <person name="Vaz-Moreira I."/>
            <person name="Bellanger X."/>
            <person name="Egas C."/>
            <person name="Nunes O.C."/>
        </authorList>
    </citation>
    <scope>NUCLEOTIDE SEQUENCE</scope>
    <source>
        <strain evidence="2">ON4</strain>
    </source>
</reference>
<evidence type="ECO:0000256" key="1">
    <source>
        <dbReference type="HAMAP-Rule" id="MF_00775"/>
    </source>
</evidence>
<evidence type="ECO:0000313" key="2">
    <source>
        <dbReference type="EMBL" id="MDJ1372161.1"/>
    </source>
</evidence>
<organism evidence="2 3">
    <name type="scientific">Gulosibacter molinativorax</name>
    <dbReference type="NCBI Taxonomy" id="256821"/>
    <lineage>
        <taxon>Bacteria</taxon>
        <taxon>Bacillati</taxon>
        <taxon>Actinomycetota</taxon>
        <taxon>Actinomycetes</taxon>
        <taxon>Micrococcales</taxon>
        <taxon>Microbacteriaceae</taxon>
        <taxon>Gulosibacter</taxon>
    </lineage>
</organism>
<gene>
    <name evidence="2" type="ORF">C7K25_12405</name>
</gene>
<comment type="caution">
    <text evidence="2">The sequence shown here is derived from an EMBL/GenBank/DDBJ whole genome shotgun (WGS) entry which is preliminary data.</text>
</comment>
<dbReference type="PANTHER" id="PTHR37315:SF1">
    <property type="entry name" value="UPF0311 PROTEIN BLR7842"/>
    <property type="match status" value="1"/>
</dbReference>
<dbReference type="HAMAP" id="MF_00775">
    <property type="entry name" value="UPF0311"/>
    <property type="match status" value="1"/>
</dbReference>